<dbReference type="Proteomes" id="UP000077202">
    <property type="component" value="Unassembled WGS sequence"/>
</dbReference>
<proteinExistence type="predicted"/>
<dbReference type="AlphaFoldDB" id="A0A176WLE8"/>
<sequence>MFTAFKSLEPAIRRDACLASALPDLELAHDARPKELRLGMYRTEGEVRVRVRCRGISEKSSPRKGTAYTFEFLVARDLLIPPVGLWQHQWQRAQGSGLFCERSCDMYMGCSWDRYHGIGTRVNHVDILESRLNSTSFLYSLCSNSYGSQVFYPLKLGRCNTSYLTMTWSIVILLSRDRRQRGDTGGREAYNSSFEKVFGGWPACSCVDKNRRSIVFRRVRFNSVSFCLDGAEIQDQVSDNRNLGHLLPFMIAPESCLQREWKDPEGQAWQFGHAANR</sequence>
<protein>
    <submittedName>
        <fullName evidence="1">Uncharacterized protein</fullName>
    </submittedName>
</protein>
<accession>A0A176WLE8</accession>
<comment type="caution">
    <text evidence="1">The sequence shown here is derived from an EMBL/GenBank/DDBJ whole genome shotgun (WGS) entry which is preliminary data.</text>
</comment>
<reference evidence="1" key="1">
    <citation type="submission" date="2016-03" db="EMBL/GenBank/DDBJ databases">
        <title>Mechanisms controlling the formation of the plant cell surface in tip-growing cells are functionally conserved among land plants.</title>
        <authorList>
            <person name="Honkanen S."/>
            <person name="Jones V.A."/>
            <person name="Morieri G."/>
            <person name="Champion C."/>
            <person name="Hetherington A.J."/>
            <person name="Kelly S."/>
            <person name="Saint-Marcoux D."/>
            <person name="Proust H."/>
            <person name="Prescott H."/>
            <person name="Dolan L."/>
        </authorList>
    </citation>
    <scope>NUCLEOTIDE SEQUENCE [LARGE SCALE GENOMIC DNA]</scope>
    <source>
        <tissue evidence="1">Whole gametophyte</tissue>
    </source>
</reference>
<evidence type="ECO:0000313" key="2">
    <source>
        <dbReference type="Proteomes" id="UP000077202"/>
    </source>
</evidence>
<keyword evidence="2" id="KW-1185">Reference proteome</keyword>
<organism evidence="1 2">
    <name type="scientific">Marchantia polymorpha subsp. ruderalis</name>
    <dbReference type="NCBI Taxonomy" id="1480154"/>
    <lineage>
        <taxon>Eukaryota</taxon>
        <taxon>Viridiplantae</taxon>
        <taxon>Streptophyta</taxon>
        <taxon>Embryophyta</taxon>
        <taxon>Marchantiophyta</taxon>
        <taxon>Marchantiopsida</taxon>
        <taxon>Marchantiidae</taxon>
        <taxon>Marchantiales</taxon>
        <taxon>Marchantiaceae</taxon>
        <taxon>Marchantia</taxon>
    </lineage>
</organism>
<name>A0A176WLE8_MARPO</name>
<gene>
    <name evidence="1" type="ORF">AXG93_4773s1050</name>
</gene>
<dbReference type="EMBL" id="LVLJ01000679">
    <property type="protein sequence ID" value="OAE33132.1"/>
    <property type="molecule type" value="Genomic_DNA"/>
</dbReference>
<evidence type="ECO:0000313" key="1">
    <source>
        <dbReference type="EMBL" id="OAE33132.1"/>
    </source>
</evidence>